<dbReference type="Proteomes" id="UP000006514">
    <property type="component" value="Unassembled WGS sequence"/>
</dbReference>
<organism evidence="1 2">
    <name type="scientific">Auricularia subglabra (strain TFB-10046 / SS5)</name>
    <name type="common">White-rot fungus</name>
    <name type="synonym">Auricularia delicata (strain TFB10046)</name>
    <dbReference type="NCBI Taxonomy" id="717982"/>
    <lineage>
        <taxon>Eukaryota</taxon>
        <taxon>Fungi</taxon>
        <taxon>Dikarya</taxon>
        <taxon>Basidiomycota</taxon>
        <taxon>Agaricomycotina</taxon>
        <taxon>Agaricomycetes</taxon>
        <taxon>Auriculariales</taxon>
        <taxon>Auriculariaceae</taxon>
        <taxon>Auricularia</taxon>
    </lineage>
</organism>
<gene>
    <name evidence="1" type="ORF">AURDEDRAFT_176614</name>
</gene>
<proteinExistence type="predicted"/>
<dbReference type="AlphaFoldDB" id="J0CVA9"/>
<dbReference type="OrthoDB" id="10265862at2759"/>
<name>J0CVA9_AURST</name>
<evidence type="ECO:0000313" key="1">
    <source>
        <dbReference type="EMBL" id="EJD34344.1"/>
    </source>
</evidence>
<protein>
    <submittedName>
        <fullName evidence="1">Uncharacterized protein</fullName>
    </submittedName>
</protein>
<keyword evidence="2" id="KW-1185">Reference proteome</keyword>
<dbReference type="EMBL" id="JH687960">
    <property type="protein sequence ID" value="EJD34344.1"/>
    <property type="molecule type" value="Genomic_DNA"/>
</dbReference>
<accession>J0CVA9</accession>
<dbReference type="KEGG" id="adl:AURDEDRAFT_176614"/>
<reference evidence="2" key="1">
    <citation type="journal article" date="2012" name="Science">
        <title>The Paleozoic origin of enzymatic lignin decomposition reconstructed from 31 fungal genomes.</title>
        <authorList>
            <person name="Floudas D."/>
            <person name="Binder M."/>
            <person name="Riley R."/>
            <person name="Barry K."/>
            <person name="Blanchette R.A."/>
            <person name="Henrissat B."/>
            <person name="Martinez A.T."/>
            <person name="Otillar R."/>
            <person name="Spatafora J.W."/>
            <person name="Yadav J.S."/>
            <person name="Aerts A."/>
            <person name="Benoit I."/>
            <person name="Boyd A."/>
            <person name="Carlson A."/>
            <person name="Copeland A."/>
            <person name="Coutinho P.M."/>
            <person name="de Vries R.P."/>
            <person name="Ferreira P."/>
            <person name="Findley K."/>
            <person name="Foster B."/>
            <person name="Gaskell J."/>
            <person name="Glotzer D."/>
            <person name="Gorecki P."/>
            <person name="Heitman J."/>
            <person name="Hesse C."/>
            <person name="Hori C."/>
            <person name="Igarashi K."/>
            <person name="Jurgens J.A."/>
            <person name="Kallen N."/>
            <person name="Kersten P."/>
            <person name="Kohler A."/>
            <person name="Kuees U."/>
            <person name="Kumar T.K.A."/>
            <person name="Kuo A."/>
            <person name="LaButti K."/>
            <person name="Larrondo L.F."/>
            <person name="Lindquist E."/>
            <person name="Ling A."/>
            <person name="Lombard V."/>
            <person name="Lucas S."/>
            <person name="Lundell T."/>
            <person name="Martin R."/>
            <person name="McLaughlin D.J."/>
            <person name="Morgenstern I."/>
            <person name="Morin E."/>
            <person name="Murat C."/>
            <person name="Nagy L.G."/>
            <person name="Nolan M."/>
            <person name="Ohm R.A."/>
            <person name="Patyshakuliyeva A."/>
            <person name="Rokas A."/>
            <person name="Ruiz-Duenas F.J."/>
            <person name="Sabat G."/>
            <person name="Salamov A."/>
            <person name="Samejima M."/>
            <person name="Schmutz J."/>
            <person name="Slot J.C."/>
            <person name="St John F."/>
            <person name="Stenlid J."/>
            <person name="Sun H."/>
            <person name="Sun S."/>
            <person name="Syed K."/>
            <person name="Tsang A."/>
            <person name="Wiebenga A."/>
            <person name="Young D."/>
            <person name="Pisabarro A."/>
            <person name="Eastwood D.C."/>
            <person name="Martin F."/>
            <person name="Cullen D."/>
            <person name="Grigoriev I.V."/>
            <person name="Hibbett D.S."/>
        </authorList>
    </citation>
    <scope>NUCLEOTIDE SEQUENCE [LARGE SCALE GENOMIC DNA]</scope>
    <source>
        <strain evidence="2">TFB10046</strain>
    </source>
</reference>
<dbReference type="InParanoid" id="J0CVA9"/>
<evidence type="ECO:0000313" key="2">
    <source>
        <dbReference type="Proteomes" id="UP000006514"/>
    </source>
</evidence>
<sequence>MAAAAFRVPVATRCKVLRLKQGPLPALRASCPIADLLPVHHRKKLYEKRFKEHVRAETRLAGSVRVFPLDCLPHPLLWRPCCAHTDIYFVGPLSVSLTRRLPLPVDNMSFGLDDLHCARSVVALFGLRNSVLMEEEEARHVHEVLEGCGKDPKTWTWSRCGGRETVAVVEGRWKEVDALLVWAL</sequence>